<keyword evidence="5" id="KW-1185">Reference proteome</keyword>
<feature type="chain" id="PRO_5043527940" description="Bifunctional inhibitor/plant lipid transfer protein/seed storage helical domain-containing protein" evidence="2">
    <location>
        <begin position="24"/>
        <end position="174"/>
    </location>
</feature>
<evidence type="ECO:0000313" key="5">
    <source>
        <dbReference type="Proteomes" id="UP001497516"/>
    </source>
</evidence>
<evidence type="ECO:0000259" key="3">
    <source>
        <dbReference type="SMART" id="SM00499"/>
    </source>
</evidence>
<evidence type="ECO:0000313" key="4">
    <source>
        <dbReference type="EMBL" id="CAL1374266.1"/>
    </source>
</evidence>
<protein>
    <recommendedName>
        <fullName evidence="3">Bifunctional inhibitor/plant lipid transfer protein/seed storage helical domain-containing protein</fullName>
    </recommendedName>
</protein>
<feature type="domain" description="Bifunctional inhibitor/plant lipid transfer protein/seed storage helical" evidence="3">
    <location>
        <begin position="54"/>
        <end position="160"/>
    </location>
</feature>
<sequence length="174" mass="18865">MATHTSLSLAAALLLLLAAASSASSLRATVIIDGEDDANQGRGWRGRREEPGSCWSQLQRQGNLRRCQDYMIQEAGRGGGSSGWRGGRRRVDPQQDPFTMCCSALRQMDPQCTCMGIEAAVGQMMTERRGEIRGPTSTQAAWQIAQSLPGECGVSSPSRCQFKGQPAGRYYTSF</sequence>
<dbReference type="SUPFAM" id="SSF47699">
    <property type="entry name" value="Bifunctional inhibitor/lipid-transfer protein/seed storage 2S albumin"/>
    <property type="match status" value="1"/>
</dbReference>
<feature type="signal peptide" evidence="2">
    <location>
        <begin position="1"/>
        <end position="23"/>
    </location>
</feature>
<dbReference type="Proteomes" id="UP001497516">
    <property type="component" value="Chromosome 3"/>
</dbReference>
<organism evidence="4 5">
    <name type="scientific">Linum trigynum</name>
    <dbReference type="NCBI Taxonomy" id="586398"/>
    <lineage>
        <taxon>Eukaryota</taxon>
        <taxon>Viridiplantae</taxon>
        <taxon>Streptophyta</taxon>
        <taxon>Embryophyta</taxon>
        <taxon>Tracheophyta</taxon>
        <taxon>Spermatophyta</taxon>
        <taxon>Magnoliopsida</taxon>
        <taxon>eudicotyledons</taxon>
        <taxon>Gunneridae</taxon>
        <taxon>Pentapetalae</taxon>
        <taxon>rosids</taxon>
        <taxon>fabids</taxon>
        <taxon>Malpighiales</taxon>
        <taxon>Linaceae</taxon>
        <taxon>Linum</taxon>
    </lineage>
</organism>
<name>A0AAV2DMP1_9ROSI</name>
<proteinExistence type="inferred from homology"/>
<evidence type="ECO:0000256" key="1">
    <source>
        <dbReference type="ARBA" id="ARBA00008262"/>
    </source>
</evidence>
<dbReference type="GO" id="GO:0045735">
    <property type="term" value="F:nutrient reservoir activity"/>
    <property type="evidence" value="ECO:0007669"/>
    <property type="project" value="InterPro"/>
</dbReference>
<dbReference type="PRINTS" id="PR00496">
    <property type="entry name" value="NAPIN"/>
</dbReference>
<accession>A0AAV2DMP1</accession>
<dbReference type="Gene3D" id="1.10.110.10">
    <property type="entry name" value="Plant lipid-transfer and hydrophobic proteins"/>
    <property type="match status" value="1"/>
</dbReference>
<dbReference type="PANTHER" id="PTHR35496:SF18">
    <property type="entry name" value="BIFUNCTIONAL INHIBITOR_PLANT LIPID TRANSFER PROTEIN_SEED STORAGE HELICAL DOMAIN-CONTAINING PROTEIN"/>
    <property type="match status" value="1"/>
</dbReference>
<dbReference type="EMBL" id="OZ034816">
    <property type="protein sequence ID" value="CAL1374266.1"/>
    <property type="molecule type" value="Genomic_DNA"/>
</dbReference>
<dbReference type="AlphaFoldDB" id="A0AAV2DMP1"/>
<dbReference type="InterPro" id="IPR000617">
    <property type="entry name" value="Napin/2SS/CON"/>
</dbReference>
<dbReference type="InterPro" id="IPR036312">
    <property type="entry name" value="Bifun_inhib/LTP/seed_sf"/>
</dbReference>
<dbReference type="SMART" id="SM00499">
    <property type="entry name" value="AAI"/>
    <property type="match status" value="1"/>
</dbReference>
<dbReference type="Pfam" id="PF00234">
    <property type="entry name" value="Tryp_alpha_amyl"/>
    <property type="match status" value="1"/>
</dbReference>
<dbReference type="CDD" id="cd00261">
    <property type="entry name" value="AAI_SS"/>
    <property type="match status" value="1"/>
</dbReference>
<dbReference type="InterPro" id="IPR016140">
    <property type="entry name" value="Bifunc_inhib/LTP/seed_store"/>
</dbReference>
<keyword evidence="2" id="KW-0732">Signal</keyword>
<dbReference type="PANTHER" id="PTHR35496">
    <property type="entry name" value="2S SEED STORAGE PROTEIN 1-RELATED"/>
    <property type="match status" value="1"/>
</dbReference>
<reference evidence="4 5" key="1">
    <citation type="submission" date="2024-04" db="EMBL/GenBank/DDBJ databases">
        <authorList>
            <person name="Fracassetti M."/>
        </authorList>
    </citation>
    <scope>NUCLEOTIDE SEQUENCE [LARGE SCALE GENOMIC DNA]</scope>
</reference>
<gene>
    <name evidence="4" type="ORF">LTRI10_LOCUS16142</name>
</gene>
<evidence type="ECO:0000256" key="2">
    <source>
        <dbReference type="SAM" id="SignalP"/>
    </source>
</evidence>
<comment type="similarity">
    <text evidence="1">Belongs to the 2S seed storage albumins family.</text>
</comment>